<dbReference type="InterPro" id="IPR014710">
    <property type="entry name" value="RmlC-like_jellyroll"/>
</dbReference>
<feature type="domain" description="Cupin type-2" evidence="2">
    <location>
        <begin position="56"/>
        <end position="121"/>
    </location>
</feature>
<keyword evidence="1" id="KW-0732">Signal</keyword>
<dbReference type="AlphaFoldDB" id="A0A4Q0SIQ8"/>
<protein>
    <submittedName>
        <fullName evidence="3">Cupin</fullName>
    </submittedName>
</protein>
<organism evidence="3 4">
    <name type="scientific">Bradyrhizobium nanningense</name>
    <dbReference type="NCBI Taxonomy" id="1325118"/>
    <lineage>
        <taxon>Bacteria</taxon>
        <taxon>Pseudomonadati</taxon>
        <taxon>Pseudomonadota</taxon>
        <taxon>Alphaproteobacteria</taxon>
        <taxon>Hyphomicrobiales</taxon>
        <taxon>Nitrobacteraceae</taxon>
        <taxon>Bradyrhizobium</taxon>
    </lineage>
</organism>
<gene>
    <name evidence="3" type="ORF">XH99_01195</name>
</gene>
<dbReference type="SUPFAM" id="SSF51182">
    <property type="entry name" value="RmlC-like cupins"/>
    <property type="match status" value="1"/>
</dbReference>
<evidence type="ECO:0000313" key="4">
    <source>
        <dbReference type="Proteomes" id="UP000289546"/>
    </source>
</evidence>
<dbReference type="Proteomes" id="UP000289546">
    <property type="component" value="Unassembled WGS sequence"/>
</dbReference>
<dbReference type="InterPro" id="IPR013096">
    <property type="entry name" value="Cupin_2"/>
</dbReference>
<dbReference type="Pfam" id="PF07883">
    <property type="entry name" value="Cupin_2"/>
    <property type="match status" value="1"/>
</dbReference>
<accession>A0A4Q0SIQ8</accession>
<sequence length="138" mass="14615">MKKYRILRAAAAVLVAATSLALPVAQAHDMSLGDLKRTNLLRDDLSAPGREVIQVLVEFVPGGTAVRHSHPGEEIVYVTEGSLEYQLDGRSPVIVKAGESLSIPYGTAHAVKNVGTGRAAELATYIVEKGKPLVAVSE</sequence>
<evidence type="ECO:0000259" key="2">
    <source>
        <dbReference type="Pfam" id="PF07883"/>
    </source>
</evidence>
<dbReference type="CDD" id="cd02235">
    <property type="entry name" value="cupin_BLL4011-like"/>
    <property type="match status" value="1"/>
</dbReference>
<comment type="caution">
    <text evidence="3">The sequence shown here is derived from an EMBL/GenBank/DDBJ whole genome shotgun (WGS) entry which is preliminary data.</text>
</comment>
<dbReference type="EMBL" id="LBJQ01000005">
    <property type="protein sequence ID" value="RXH38460.1"/>
    <property type="molecule type" value="Genomic_DNA"/>
</dbReference>
<dbReference type="PANTHER" id="PTHR38599:SF1">
    <property type="entry name" value="CUPIN DOMAIN PROTEIN (AFU_ORTHOLOGUE AFUA_3G13620)"/>
    <property type="match status" value="1"/>
</dbReference>
<dbReference type="InterPro" id="IPR011051">
    <property type="entry name" value="RmlC_Cupin_sf"/>
</dbReference>
<evidence type="ECO:0000256" key="1">
    <source>
        <dbReference type="SAM" id="SignalP"/>
    </source>
</evidence>
<keyword evidence="4" id="KW-1185">Reference proteome</keyword>
<dbReference type="OrthoDB" id="9793521at2"/>
<reference evidence="3 4" key="1">
    <citation type="submission" date="2015-04" db="EMBL/GenBank/DDBJ databases">
        <title>Comparative genomics of rhizobia nodulating Arachis hypogaea in China.</title>
        <authorList>
            <person name="Li Y."/>
        </authorList>
    </citation>
    <scope>NUCLEOTIDE SEQUENCE [LARGE SCALE GENOMIC DNA]</scope>
    <source>
        <strain evidence="3 4">CCBAU 51757</strain>
    </source>
</reference>
<name>A0A4Q0SIQ8_9BRAD</name>
<dbReference type="PANTHER" id="PTHR38599">
    <property type="entry name" value="CUPIN DOMAIN PROTEIN (AFU_ORTHOLOGUE AFUA_3G13620)"/>
    <property type="match status" value="1"/>
</dbReference>
<dbReference type="Gene3D" id="2.60.120.10">
    <property type="entry name" value="Jelly Rolls"/>
    <property type="match status" value="1"/>
</dbReference>
<feature type="chain" id="PRO_5020815319" evidence="1">
    <location>
        <begin position="28"/>
        <end position="138"/>
    </location>
</feature>
<evidence type="ECO:0000313" key="3">
    <source>
        <dbReference type="EMBL" id="RXH38460.1"/>
    </source>
</evidence>
<proteinExistence type="predicted"/>
<feature type="signal peptide" evidence="1">
    <location>
        <begin position="1"/>
        <end position="27"/>
    </location>
</feature>
<dbReference type="RefSeq" id="WP_128916237.1">
    <property type="nucleotide sequence ID" value="NZ_LBJC01000077.1"/>
</dbReference>